<reference evidence="1" key="1">
    <citation type="submission" date="2023-07" db="EMBL/GenBank/DDBJ databases">
        <authorList>
            <consortium name="AG Swart"/>
            <person name="Singh M."/>
            <person name="Singh A."/>
            <person name="Seah K."/>
            <person name="Emmerich C."/>
        </authorList>
    </citation>
    <scope>NUCLEOTIDE SEQUENCE</scope>
    <source>
        <strain evidence="1">DP1</strain>
    </source>
</reference>
<dbReference type="AlphaFoldDB" id="A0AAD1U6D2"/>
<dbReference type="EMBL" id="CAMPGE010002506">
    <property type="protein sequence ID" value="CAI2361312.1"/>
    <property type="molecule type" value="Genomic_DNA"/>
</dbReference>
<evidence type="ECO:0000313" key="2">
    <source>
        <dbReference type="Proteomes" id="UP001295684"/>
    </source>
</evidence>
<protein>
    <submittedName>
        <fullName evidence="1">Uncharacterized protein</fullName>
    </submittedName>
</protein>
<comment type="caution">
    <text evidence="1">The sequence shown here is derived from an EMBL/GenBank/DDBJ whole genome shotgun (WGS) entry which is preliminary data.</text>
</comment>
<evidence type="ECO:0000313" key="1">
    <source>
        <dbReference type="EMBL" id="CAI2361312.1"/>
    </source>
</evidence>
<name>A0AAD1U6D2_EUPCR</name>
<accession>A0AAD1U6D2</accession>
<dbReference type="Proteomes" id="UP001295684">
    <property type="component" value="Unassembled WGS sequence"/>
</dbReference>
<proteinExistence type="predicted"/>
<gene>
    <name evidence="1" type="ORF">ECRASSUSDP1_LOCUS2623</name>
</gene>
<organism evidence="1 2">
    <name type="scientific">Euplotes crassus</name>
    <dbReference type="NCBI Taxonomy" id="5936"/>
    <lineage>
        <taxon>Eukaryota</taxon>
        <taxon>Sar</taxon>
        <taxon>Alveolata</taxon>
        <taxon>Ciliophora</taxon>
        <taxon>Intramacronucleata</taxon>
        <taxon>Spirotrichea</taxon>
        <taxon>Hypotrichia</taxon>
        <taxon>Euplotida</taxon>
        <taxon>Euplotidae</taxon>
        <taxon>Moneuplotes</taxon>
    </lineage>
</organism>
<sequence length="236" mass="27280">MIIKSLPSYNERGITKMLLQLDTSEGFSFYKKLINAFISHKWILPESMILQIVGIDETNLEKVCALLSCHLPEVLEKLDLTCREDSPQSFRCILKTLDSPKYLRIKSVKLGGFTFSARRYEDSTEGENLARDTIQFFGSISERLEFSDCVFQCEDFKLRENIEYIVMEMVFTRCSFMNKRKKTKTSILTIMKAFDNGKLGKSLESIIITDETLTVGESDIKRCISWRSDVVVHKDY</sequence>
<keyword evidence="2" id="KW-1185">Reference proteome</keyword>